<dbReference type="Proteomes" id="UP000662814">
    <property type="component" value="Chromosome"/>
</dbReference>
<keyword evidence="3" id="KW-1185">Reference proteome</keyword>
<dbReference type="EMBL" id="CP061169">
    <property type="protein sequence ID" value="QPZ37699.1"/>
    <property type="molecule type" value="Genomic_DNA"/>
</dbReference>
<name>A0ABX6YGF9_9MICO</name>
<feature type="transmembrane region" description="Helical" evidence="1">
    <location>
        <begin position="52"/>
        <end position="72"/>
    </location>
</feature>
<accession>A0ABX6YGF9</accession>
<sequence length="82" mass="9332">MSESGEAGGFKSLLATTNWIALVLVVLVIVFMVQNSHDANLTFLWVTVRWPLWLAIGIVLVLSFAAGFLFRGRRDKRRRSRR</sequence>
<evidence type="ECO:0000256" key="1">
    <source>
        <dbReference type="SAM" id="Phobius"/>
    </source>
</evidence>
<keyword evidence="1" id="KW-0812">Transmembrane</keyword>
<organism evidence="2 3">
    <name type="scientific">Paramicrobacterium chengjingii</name>
    <dbReference type="NCBI Taxonomy" id="2769067"/>
    <lineage>
        <taxon>Bacteria</taxon>
        <taxon>Bacillati</taxon>
        <taxon>Actinomycetota</taxon>
        <taxon>Actinomycetes</taxon>
        <taxon>Micrococcales</taxon>
        <taxon>Microbacteriaceae</taxon>
        <taxon>Paramicrobacterium</taxon>
    </lineage>
</organism>
<evidence type="ECO:0000313" key="2">
    <source>
        <dbReference type="EMBL" id="QPZ37699.1"/>
    </source>
</evidence>
<keyword evidence="1" id="KW-1133">Transmembrane helix</keyword>
<evidence type="ECO:0000313" key="3">
    <source>
        <dbReference type="Proteomes" id="UP000662814"/>
    </source>
</evidence>
<keyword evidence="1" id="KW-0472">Membrane</keyword>
<reference evidence="2 3" key="1">
    <citation type="submission" date="2020-12" db="EMBL/GenBank/DDBJ databases">
        <title>Microbacterium sp. HY060.</title>
        <authorList>
            <person name="Zhou J."/>
        </authorList>
    </citation>
    <scope>NUCLEOTIDE SEQUENCE [LARGE SCALE GENOMIC DNA]</scope>
    <source>
        <strain evidence="2 3">HY60</strain>
    </source>
</reference>
<gene>
    <name evidence="2" type="ORF">HCR76_12840</name>
</gene>
<dbReference type="RefSeq" id="WP_166991122.1">
    <property type="nucleotide sequence ID" value="NZ_CP061169.1"/>
</dbReference>
<feature type="transmembrane region" description="Helical" evidence="1">
    <location>
        <begin position="12"/>
        <end position="32"/>
    </location>
</feature>
<proteinExistence type="predicted"/>
<protein>
    <submittedName>
        <fullName evidence="2">LapA family protein</fullName>
    </submittedName>
</protein>